<dbReference type="EMBL" id="LO017727">
    <property type="protein sequence ID" value="CRH05870.1"/>
    <property type="molecule type" value="Genomic_DNA"/>
</dbReference>
<comment type="similarity">
    <text evidence="1 8">Belongs to the pseudouridine synthase RluA family.</text>
</comment>
<dbReference type="SMART" id="SM00363">
    <property type="entry name" value="S4"/>
    <property type="match status" value="1"/>
</dbReference>
<dbReference type="GO" id="GO:0000455">
    <property type="term" value="P:enzyme-directed rRNA pseudouridine synthesis"/>
    <property type="evidence" value="ECO:0007669"/>
    <property type="project" value="UniProtKB-ARBA"/>
</dbReference>
<dbReference type="Gene3D" id="3.30.2350.10">
    <property type="entry name" value="Pseudouridine synthase"/>
    <property type="match status" value="1"/>
</dbReference>
<feature type="active site" evidence="6">
    <location>
        <position position="154"/>
    </location>
</feature>
<sequence>MVDQSPDGSQQRIFNIPSDLAGQRLDKALPTLQPDLSRAILQRLIKEAQLCMDGVPVTQPSRKLRGGEEITLTLPAPESSEVLPEEIPLAICYEDDHLIVINKPAGMVVHPGAGVNRGTLVNALLHHCGSVDNPHAGLSGIGGVLRPGIVHRLDKDTSGIMVCAKHDQAHSHLSSQFEQRTTSRRYLAICRGTPQPAKGHIDAPIGRHPTARTKMAVVRGGRHAVTHYTLLERLGDYALIRCRLETGRTHQIRVHMAHLKHPLVGDPVYGRSARAPQHWPEEAKQLLHSFKRQALHAHTLAFDHPITGERLTFKEPPPDDFTQLYKTLAQMA</sequence>
<dbReference type="Pfam" id="PF01479">
    <property type="entry name" value="S4"/>
    <property type="match status" value="1"/>
</dbReference>
<dbReference type="InterPro" id="IPR002942">
    <property type="entry name" value="S4_RNA-bd"/>
</dbReference>
<evidence type="ECO:0000256" key="8">
    <source>
        <dbReference type="RuleBase" id="RU362028"/>
    </source>
</evidence>
<dbReference type="EC" id="5.4.99.-" evidence="8"/>
<name>A0A1S7LFY9_MAGMO</name>
<dbReference type="PANTHER" id="PTHR21600">
    <property type="entry name" value="MITOCHONDRIAL RNA PSEUDOURIDINE SYNTHASE"/>
    <property type="match status" value="1"/>
</dbReference>
<dbReference type="GO" id="GO:0160140">
    <property type="term" value="F:23S rRNA pseudouridine(1911/1915/1917) synthase activity"/>
    <property type="evidence" value="ECO:0007669"/>
    <property type="project" value="UniProtKB-EC"/>
</dbReference>
<dbReference type="InterPro" id="IPR006225">
    <property type="entry name" value="PsdUridine_synth_RluC/D"/>
</dbReference>
<dbReference type="SUPFAM" id="SSF55120">
    <property type="entry name" value="Pseudouridine synthase"/>
    <property type="match status" value="1"/>
</dbReference>
<dbReference type="AlphaFoldDB" id="A0A1S7LFY9"/>
<evidence type="ECO:0000256" key="1">
    <source>
        <dbReference type="ARBA" id="ARBA00010876"/>
    </source>
</evidence>
<comment type="catalytic activity">
    <reaction evidence="4">
        <text>uridine(1911/1915/1917) in 23S rRNA = pseudouridine(1911/1915/1917) in 23S rRNA</text>
        <dbReference type="Rhea" id="RHEA:42524"/>
        <dbReference type="Rhea" id="RHEA-COMP:10097"/>
        <dbReference type="Rhea" id="RHEA-COMP:10098"/>
        <dbReference type="ChEBI" id="CHEBI:65314"/>
        <dbReference type="ChEBI" id="CHEBI:65315"/>
        <dbReference type="EC" id="5.4.99.23"/>
    </reaction>
</comment>
<comment type="catalytic activity">
    <reaction evidence="8">
        <text>a uridine in RNA = a pseudouridine in RNA</text>
        <dbReference type="Rhea" id="RHEA:48348"/>
        <dbReference type="Rhea" id="RHEA-COMP:12068"/>
        <dbReference type="Rhea" id="RHEA-COMP:12069"/>
        <dbReference type="ChEBI" id="CHEBI:65314"/>
        <dbReference type="ChEBI" id="CHEBI:65315"/>
    </reaction>
</comment>
<dbReference type="InterPro" id="IPR036986">
    <property type="entry name" value="S4_RNA-bd_sf"/>
</dbReference>
<dbReference type="PROSITE" id="PS50889">
    <property type="entry name" value="S4"/>
    <property type="match status" value="1"/>
</dbReference>
<dbReference type="GO" id="GO:0003723">
    <property type="term" value="F:RNA binding"/>
    <property type="evidence" value="ECO:0007669"/>
    <property type="project" value="UniProtKB-KW"/>
</dbReference>
<organism evidence="10">
    <name type="scientific">Magnetococcus massalia (strain MO-1)</name>
    <dbReference type="NCBI Taxonomy" id="451514"/>
    <lineage>
        <taxon>Bacteria</taxon>
        <taxon>Pseudomonadati</taxon>
        <taxon>Pseudomonadota</taxon>
        <taxon>Magnetococcia</taxon>
        <taxon>Magnetococcales</taxon>
        <taxon>Magnetococcaceae</taxon>
        <taxon>Magnetococcus</taxon>
    </lineage>
</organism>
<evidence type="ECO:0000259" key="9">
    <source>
        <dbReference type="SMART" id="SM00363"/>
    </source>
</evidence>
<evidence type="ECO:0000256" key="2">
    <source>
        <dbReference type="ARBA" id="ARBA00022884"/>
    </source>
</evidence>
<evidence type="ECO:0000256" key="7">
    <source>
        <dbReference type="PROSITE-ProRule" id="PRU00182"/>
    </source>
</evidence>
<dbReference type="Gene3D" id="3.10.290.10">
    <property type="entry name" value="RNA-binding S4 domain"/>
    <property type="match status" value="1"/>
</dbReference>
<proteinExistence type="inferred from homology"/>
<dbReference type="InterPro" id="IPR006224">
    <property type="entry name" value="PsdUridine_synth_RluA-like_CS"/>
</dbReference>
<dbReference type="CDD" id="cd02869">
    <property type="entry name" value="PseudoU_synth_RluA_like"/>
    <property type="match status" value="1"/>
</dbReference>
<reference evidence="10" key="1">
    <citation type="submission" date="2015-04" db="EMBL/GenBank/DDBJ databases">
        <authorList>
            <person name="Syromyatnikov M.Y."/>
            <person name="Popov V.N."/>
        </authorList>
    </citation>
    <scope>NUCLEOTIDE SEQUENCE</scope>
    <source>
        <strain evidence="10">MO-1</strain>
    </source>
</reference>
<accession>A0A1S7LFY9</accession>
<evidence type="ECO:0000256" key="5">
    <source>
        <dbReference type="ARBA" id="ARBA00056072"/>
    </source>
</evidence>
<dbReference type="InterPro" id="IPR050188">
    <property type="entry name" value="RluA_PseudoU_synthase"/>
</dbReference>
<evidence type="ECO:0000313" key="10">
    <source>
        <dbReference type="EMBL" id="CRH05870.1"/>
    </source>
</evidence>
<dbReference type="Pfam" id="PF00849">
    <property type="entry name" value="PseudoU_synth_2"/>
    <property type="match status" value="1"/>
</dbReference>
<dbReference type="PANTHER" id="PTHR21600:SF44">
    <property type="entry name" value="RIBOSOMAL LARGE SUBUNIT PSEUDOURIDINE SYNTHASE D"/>
    <property type="match status" value="1"/>
</dbReference>
<dbReference type="InterPro" id="IPR006145">
    <property type="entry name" value="PsdUridine_synth_RsuA/RluA"/>
</dbReference>
<keyword evidence="2 7" id="KW-0694">RNA-binding</keyword>
<gene>
    <name evidence="10" type="primary">rluD</name>
    <name evidence="10" type="ORF">MAGMO_1688</name>
</gene>
<dbReference type="SUPFAM" id="SSF55174">
    <property type="entry name" value="Alpha-L RNA-binding motif"/>
    <property type="match status" value="1"/>
</dbReference>
<dbReference type="InterPro" id="IPR020103">
    <property type="entry name" value="PsdUridine_synth_cat_dom_sf"/>
</dbReference>
<evidence type="ECO:0000256" key="4">
    <source>
        <dbReference type="ARBA" id="ARBA00036882"/>
    </source>
</evidence>
<dbReference type="NCBIfam" id="TIGR00005">
    <property type="entry name" value="rluA_subfam"/>
    <property type="match status" value="1"/>
</dbReference>
<dbReference type="FunFam" id="3.30.2350.10:FF:000006">
    <property type="entry name" value="Pseudouridine synthase"/>
    <property type="match status" value="1"/>
</dbReference>
<keyword evidence="3 8" id="KW-0413">Isomerase</keyword>
<dbReference type="PROSITE" id="PS01129">
    <property type="entry name" value="PSI_RLU"/>
    <property type="match status" value="1"/>
</dbReference>
<protein>
    <recommendedName>
        <fullName evidence="8">Pseudouridine synthase</fullName>
        <ecNumber evidence="8">5.4.99.-</ecNumber>
    </recommendedName>
</protein>
<evidence type="ECO:0000256" key="6">
    <source>
        <dbReference type="PIRSR" id="PIRSR606225-1"/>
    </source>
</evidence>
<feature type="domain" description="RNA-binding S4" evidence="9">
    <location>
        <begin position="23"/>
        <end position="88"/>
    </location>
</feature>
<dbReference type="CDD" id="cd00165">
    <property type="entry name" value="S4"/>
    <property type="match status" value="1"/>
</dbReference>
<comment type="function">
    <text evidence="5">Responsible for synthesis of pseudouridine from uracil at positions 1911, 1915 and 1917 in 23S ribosomal RNA.</text>
</comment>
<evidence type="ECO:0000256" key="3">
    <source>
        <dbReference type="ARBA" id="ARBA00023235"/>
    </source>
</evidence>